<dbReference type="SUPFAM" id="SSF49785">
    <property type="entry name" value="Galactose-binding domain-like"/>
    <property type="match status" value="1"/>
</dbReference>
<dbReference type="InterPro" id="IPR008979">
    <property type="entry name" value="Galactose-bd-like_sf"/>
</dbReference>
<dbReference type="OrthoDB" id="167314at2759"/>
<evidence type="ECO:0000313" key="2">
    <source>
        <dbReference type="EMBL" id="OQS02333.1"/>
    </source>
</evidence>
<dbReference type="EMBL" id="JNBS01001149">
    <property type="protein sequence ID" value="OQS02333.1"/>
    <property type="molecule type" value="Genomic_DNA"/>
</dbReference>
<keyword evidence="1" id="KW-0732">Signal</keyword>
<sequence length="2847" mass="310596">MPWICVSWMLWFSTLFLVLGLCVGGQVLPTNRASAPYVVGRTVKTTATWPEYDAVGVTVADINADGSLAWSQNADSGDMEVVGGNTADSKGNLYVVGSTRGNLTTTPNAGSFDLFVIKLNPLGDQVWQKQIGTPQHDEARNVVVVKEDDGNEYLYVVGVTYGALDENLHVNNGYRQYGGRDLFMFKFDVNGNKLWSRQFGTSIDDYLYGLTYDAGQLLVAGGAGVQGTKSRYLVGFNTSGAMLDMVSDGGITILPIQMRLAEAAQTIGKYNIVLNRKPIAPVTISIQHIALVAPNSQLQNQVIFSPPTLVFNSSNWNIPQYVSVQAIDDSICEYVHYAKISHSVSSGDPHFTNDTPFVLGKNLTFTITDNDYARVKLSRQHLFTVEGGVKDSYSVVLSSEPWQDVIVTALALWPTQTQLAPNQLTFTRANWNTSQVIVVQAADDSISENEFNSIHTGGNIVHYSSSLDCNYNTRLPSCYYLATCNCSGAISRGNCSQAQNSCQPGVPTLVCDTNTTQATLIGNGVPIVRLSGGNLSAPVMSIPVRYGAAALNPNPPTTTTIILNSDLEQVAISTRQVQYYPPPFDNGWGGVWTNQTINKIDTNANPNPLSYSILGLNLSAIPADVAGFVYSFMAVDNGQSLATLSQSQRDLIWAMCIGIQRLTTQRWAFDEWPPGMADRVLDALTYLFPTVQKRHLWNCGGSHFTPDSQLDVNIFDNDPGITLSDCQLQVTEGGSSVNYSVVLNAPPYQISGGSQTFQSFCASNATLDQCRVNFTQSSYIEAFNAVQKVNDSVTIVARSNKKITITPPYLSFTNDNWFLPQVFSVTAIDDLKDSGSLNTTIMHDIYPSSASTMNYINASFWVANTLPLNNASYLTPALPYNSLPTIYNGPNHRIVQVFVQENDRAAVVISTSSLSIKEIQVKSDYNTVGDVNHGICTDSLTVSTMSGIINSVLIFAVNQSSFLRFHVPYLHHNTFQSSLGAAFIELAQTKYTVVNMTWLNISASLNPSFLVEVSLIQSNWTEANFTSPVPLPLQSVVQNVTMIDSIVRIDVTKLIHSVSASFPIMSFRVNVLSASDNVQLYAKSDPENIMPELVLRKQYPNLLLNQSTYQDTNSISSSAAAVDGDVTKATSVPFNWWQVNLTNVQALGTLAVFVPTNFTAGSITIVVSTQPFDISFNLTSPPTNTILRTFTLRRPVFIWQISTAGQFIRIYTNQIPLAEVQLYARGINITTTDDGYGIRLTDRNVEAKVNPDYEQRSAWQLASGSYSLQDNLANGMPTTQSSVNLVDPPTQISTLYETNPWWHVDLGSTQSISMVTLEIARTIPETTACAYPATPTKPNTISSFTSARIRLSDNLMNATVNTSSELVQTISLSQCFNLTLSWKLFASGRHLRVDFIGNGSLNIATYNVERWSTKFSQYALLELRGSSGLPLAFPNFSFLDPKKNPISYQVFSTSTSQNFNGNQPWGTKCYLGTGQREWIIVDFFSIQQLDNLQLSLSPSLCSNNQSSVDMITALSIAVYGDPILMKPTLPIPLDACACQSDNLGQITSTLPANCQNFCSSIQCTSNICNNGVITQSGVTLSLAGFHDIVVLANVLSLPCLTLPLSRDAYSLMVLRDEPLVFIQLTLPFKEINMTISNVTLLTTGVFPLGYAALQSSNSSLIVENVFKRTPWFGISYINTRDSSFTLEFWVAVLSQNPGPIVNYVSSGSTTIEIGISKNLSSYFTLTYQGITTTLVGPLLPLSISANNASWVHMVASYDWKAQTQYFYVNTWTVETSQVQTTTVQGSRNDTIVLAIDGKLVFAPTTPCWLAKVAWYERSLSNYEVLEHFFRPTPIQTYGMFTVSLATNPVNPVDISFITESSCYRWGLCNTSVQPSSLHLTAETWNKNHYVYIHGTDDFMAEGVHSDTIFNEIKSTPSIAISTQVATPIYSNAPGINVTSFFSTWVLNQTALSYTTLSDAIGTNFGSIQANWSQQTLSTSQITLPAYSNLSATLVGVQLTDINVATVEISSYYLSITENGLRDIFQVVLTAEPKSNVTIQFNASTDCYRKCGLAIVDDPCPFTTTNIGNETLLCNCTVVPNTIIFTPQNWELPQPITVIPTDDRLQEGALHYTKIVPTTTSLDPAYNKLFLESIRVAIADNDVSKFIISSNSISLSENDTTTDANYTVVLTTEPWSEVNLTISNEATGGCYRTCGYPIDPDSCGLPRPLATNSIEIMTTSVREIQAITASMTTTNGVQLITTTTTHIDPIFTVQITGGYALPQYKLTISYPNGVVLAASYGSNFRISTANNVSPNLDGFISAIDLQTALNALQAGFTVTRTTKSVAPALILEWRIAYSLTSPTMPTLVFNSPASFTGTGALTLVISQPTAPGGMLGFNYGPIKGPLTLTYGASASQLASYLEAIPGINTVSIQRTSINFGYEYSITFTSVPVYYSTLTVDTSLLQVDINALSSININSTYTRQPNQIGGWYVLQYRVNSSYVGTSLPLQYNSTSQQVVSALQGIPTLGLVQVQQRQLTPELTYTWTVEFSGNVGPVANLTASSLNLTGLGSNVAVAFIQQGDQLGGFFTLQLGGLFQNSYPTGEVFKKMILPRTTSPLPFNANSSTVQKALLNLQLDTSLTGLQVNRIDSLCDIFGRCQQYSWQITFAGTPGNIPQIVVQSNITGTGAQLTPTTIANGTYLTGNFTITLQLNDSGTIYSGTTWQLPINVTSDGVKEALEALPFITSDRAADSSFDPANPTAIPKATKGVRVTRTGPYLDGGYKWLLDWSLNDWERFTNINITTNITFVGQDIVPIEVATQYSANGPRCASYINTVFLPDTTDPFGLRGSCVYPIVSNINPERYLCNMT</sequence>
<organism evidence="2 3">
    <name type="scientific">Thraustotheca clavata</name>
    <dbReference type="NCBI Taxonomy" id="74557"/>
    <lineage>
        <taxon>Eukaryota</taxon>
        <taxon>Sar</taxon>
        <taxon>Stramenopiles</taxon>
        <taxon>Oomycota</taxon>
        <taxon>Saprolegniomycetes</taxon>
        <taxon>Saprolegniales</taxon>
        <taxon>Achlyaceae</taxon>
        <taxon>Thraustotheca</taxon>
    </lineage>
</organism>
<evidence type="ECO:0000256" key="1">
    <source>
        <dbReference type="SAM" id="SignalP"/>
    </source>
</evidence>
<keyword evidence="3" id="KW-1185">Reference proteome</keyword>
<keyword evidence="2" id="KW-0472">Membrane</keyword>
<dbReference type="Gene3D" id="2.60.120.260">
    <property type="entry name" value="Galactose-binding domain-like"/>
    <property type="match status" value="2"/>
</dbReference>
<proteinExistence type="predicted"/>
<dbReference type="InterPro" id="IPR052918">
    <property type="entry name" value="Motility_Chemotaxis_Reg"/>
</dbReference>
<feature type="chain" id="PRO_5012528961" evidence="1">
    <location>
        <begin position="25"/>
        <end position="2847"/>
    </location>
</feature>
<dbReference type="SUPFAM" id="SSF49899">
    <property type="entry name" value="Concanavalin A-like lectins/glucanases"/>
    <property type="match status" value="1"/>
</dbReference>
<keyword evidence="2" id="KW-0812">Transmembrane</keyword>
<dbReference type="Pfam" id="PF13385">
    <property type="entry name" value="Laminin_G_3"/>
    <property type="match status" value="1"/>
</dbReference>
<name>A0A1V9ZWD4_9STRA</name>
<gene>
    <name evidence="2" type="ORF">THRCLA_05280</name>
</gene>
<dbReference type="STRING" id="74557.A0A1V9ZWD4"/>
<accession>A0A1V9ZWD4</accession>
<dbReference type="InterPro" id="IPR013320">
    <property type="entry name" value="ConA-like_dom_sf"/>
</dbReference>
<protein>
    <submittedName>
        <fullName evidence="2">Transmembrane protein</fullName>
    </submittedName>
</protein>
<feature type="signal peptide" evidence="1">
    <location>
        <begin position="1"/>
        <end position="24"/>
    </location>
</feature>
<feature type="non-terminal residue" evidence="2">
    <location>
        <position position="2847"/>
    </location>
</feature>
<comment type="caution">
    <text evidence="2">The sequence shown here is derived from an EMBL/GenBank/DDBJ whole genome shotgun (WGS) entry which is preliminary data.</text>
</comment>
<dbReference type="Proteomes" id="UP000243217">
    <property type="component" value="Unassembled WGS sequence"/>
</dbReference>
<dbReference type="PANTHER" id="PTHR35580">
    <property type="entry name" value="CELL SURFACE GLYCOPROTEIN (S-LAYER PROTEIN)-LIKE PROTEIN"/>
    <property type="match status" value="1"/>
</dbReference>
<reference evidence="2 3" key="1">
    <citation type="journal article" date="2014" name="Genome Biol. Evol.">
        <title>The secreted proteins of Achlya hypogyna and Thraustotheca clavata identify the ancestral oomycete secretome and reveal gene acquisitions by horizontal gene transfer.</title>
        <authorList>
            <person name="Misner I."/>
            <person name="Blouin N."/>
            <person name="Leonard G."/>
            <person name="Richards T.A."/>
            <person name="Lane C.E."/>
        </authorList>
    </citation>
    <scope>NUCLEOTIDE SEQUENCE [LARGE SCALE GENOMIC DNA]</scope>
    <source>
        <strain evidence="2 3">ATCC 34112</strain>
    </source>
</reference>
<dbReference type="PANTHER" id="PTHR35580:SF1">
    <property type="entry name" value="PHYTASE-LIKE DOMAIN-CONTAINING PROTEIN"/>
    <property type="match status" value="1"/>
</dbReference>
<dbReference type="Gene3D" id="2.60.120.200">
    <property type="match status" value="1"/>
</dbReference>
<evidence type="ECO:0000313" key="3">
    <source>
        <dbReference type="Proteomes" id="UP000243217"/>
    </source>
</evidence>